<protein>
    <recommendedName>
        <fullName evidence="2">Beta-lactamase-related domain-containing protein</fullName>
    </recommendedName>
</protein>
<dbReference type="PANTHER" id="PTHR43283">
    <property type="entry name" value="BETA-LACTAMASE-RELATED"/>
    <property type="match status" value="1"/>
</dbReference>
<dbReference type="Gene3D" id="3.40.710.10">
    <property type="entry name" value="DD-peptidase/beta-lactamase superfamily"/>
    <property type="match status" value="1"/>
</dbReference>
<accession>A0A7S2Z3H6</accession>
<dbReference type="GO" id="GO:0016787">
    <property type="term" value="F:hydrolase activity"/>
    <property type="evidence" value="ECO:0007669"/>
    <property type="project" value="UniProtKB-KW"/>
</dbReference>
<dbReference type="InterPro" id="IPR012338">
    <property type="entry name" value="Beta-lactam/transpept-like"/>
</dbReference>
<dbReference type="InterPro" id="IPR050789">
    <property type="entry name" value="Diverse_Enzym_Activities"/>
</dbReference>
<evidence type="ECO:0000313" key="4">
    <source>
        <dbReference type="EMBL" id="CAE0020706.1"/>
    </source>
</evidence>
<keyword evidence="1" id="KW-0378">Hydrolase</keyword>
<dbReference type="InterPro" id="IPR001466">
    <property type="entry name" value="Beta-lactam-related"/>
</dbReference>
<dbReference type="EMBL" id="HBHU01007866">
    <property type="protein sequence ID" value="CAE0020706.1"/>
    <property type="molecule type" value="Transcribed_RNA"/>
</dbReference>
<evidence type="ECO:0000313" key="3">
    <source>
        <dbReference type="EMBL" id="CAE0020705.1"/>
    </source>
</evidence>
<proteinExistence type="predicted"/>
<gene>
    <name evidence="3" type="ORF">CLAU1311_LOCUS5091</name>
    <name evidence="4" type="ORF">CLAU1311_LOCUS5092</name>
</gene>
<reference evidence="3" key="1">
    <citation type="submission" date="2021-01" db="EMBL/GenBank/DDBJ databases">
        <authorList>
            <person name="Corre E."/>
            <person name="Pelletier E."/>
            <person name="Niang G."/>
            <person name="Scheremetjew M."/>
            <person name="Finn R."/>
            <person name="Kale V."/>
            <person name="Holt S."/>
            <person name="Cochrane G."/>
            <person name="Meng A."/>
            <person name="Brown T."/>
            <person name="Cohen L."/>
        </authorList>
    </citation>
    <scope>NUCLEOTIDE SEQUENCE</scope>
    <source>
        <strain evidence="3">RCC856</strain>
    </source>
</reference>
<sequence length="157" mass="16733">MLWGEVHDLNAYVMGGMAGHAGLFSSVLDLCKFCTTVLSGGVCPATGKRLYSESASKLFLSRLTPVSPYGFGWNLYGDGAAKGSYLSGGKHLSRAAVGHTGFTGTSMWLDPSQHFFVILLTNSVHPDATSEQGDKIREVRPAVADAAFKLRSTETTL</sequence>
<evidence type="ECO:0000259" key="2">
    <source>
        <dbReference type="Pfam" id="PF00144"/>
    </source>
</evidence>
<dbReference type="SUPFAM" id="SSF56601">
    <property type="entry name" value="beta-lactamase/transpeptidase-like"/>
    <property type="match status" value="1"/>
</dbReference>
<feature type="domain" description="Beta-lactamase-related" evidence="2">
    <location>
        <begin position="11"/>
        <end position="131"/>
    </location>
</feature>
<dbReference type="PANTHER" id="PTHR43283:SF11">
    <property type="entry name" value="BETA-LACTAMASE-RELATED DOMAIN-CONTAINING PROTEIN"/>
    <property type="match status" value="1"/>
</dbReference>
<dbReference type="Pfam" id="PF00144">
    <property type="entry name" value="Beta-lactamase"/>
    <property type="match status" value="1"/>
</dbReference>
<name>A0A7S2Z3H6_9CHLO</name>
<dbReference type="EMBL" id="HBHU01007865">
    <property type="protein sequence ID" value="CAE0020705.1"/>
    <property type="molecule type" value="Transcribed_RNA"/>
</dbReference>
<organism evidence="3">
    <name type="scientific">Chloropicon laureae</name>
    <dbReference type="NCBI Taxonomy" id="464258"/>
    <lineage>
        <taxon>Eukaryota</taxon>
        <taxon>Viridiplantae</taxon>
        <taxon>Chlorophyta</taxon>
        <taxon>Chloropicophyceae</taxon>
        <taxon>Chloropicales</taxon>
        <taxon>Chloropicaceae</taxon>
        <taxon>Chloropicon</taxon>
    </lineage>
</organism>
<dbReference type="AlphaFoldDB" id="A0A7S2Z3H6"/>
<evidence type="ECO:0000256" key="1">
    <source>
        <dbReference type="ARBA" id="ARBA00022801"/>
    </source>
</evidence>